<reference evidence="1 2" key="2">
    <citation type="submission" date="2018-11" db="EMBL/GenBank/DDBJ databases">
        <authorList>
            <consortium name="Pathogen Informatics"/>
        </authorList>
    </citation>
    <scope>NUCLEOTIDE SEQUENCE [LARGE SCALE GENOMIC DNA]</scope>
</reference>
<dbReference type="OrthoDB" id="6221345at2759"/>
<dbReference type="EMBL" id="UYRS01000098">
    <property type="protein sequence ID" value="VDK21513.1"/>
    <property type="molecule type" value="Genomic_DNA"/>
</dbReference>
<dbReference type="WBParaSite" id="TASK_0000068201-mRNA-1">
    <property type="protein sequence ID" value="TASK_0000068201-mRNA-1"/>
    <property type="gene ID" value="TASK_0000068201"/>
</dbReference>
<evidence type="ECO:0000313" key="2">
    <source>
        <dbReference type="Proteomes" id="UP000282613"/>
    </source>
</evidence>
<evidence type="ECO:0000313" key="1">
    <source>
        <dbReference type="EMBL" id="VDK21513.1"/>
    </source>
</evidence>
<protein>
    <submittedName>
        <fullName evidence="3">UBC core domain-containing protein</fullName>
    </submittedName>
</protein>
<keyword evidence="2" id="KW-1185">Reference proteome</keyword>
<accession>A0A0R3VTU3</accession>
<dbReference type="Proteomes" id="UP000282613">
    <property type="component" value="Unassembled WGS sequence"/>
</dbReference>
<reference evidence="3" key="1">
    <citation type="submission" date="2017-02" db="UniProtKB">
        <authorList>
            <consortium name="WormBaseParasite"/>
        </authorList>
    </citation>
    <scope>IDENTIFICATION</scope>
</reference>
<name>A0A0R3VTU3_TAEAS</name>
<dbReference type="AlphaFoldDB" id="A0A0R3VTU3"/>
<sequence length="363" mass="41705">MPHHLTFLEHEPFLPACHQNLYIRLEELPPTTPALSFSPDLNTYRYPNGFRVPLFIAGPMMILFEGNMYPPWHYITHSFLTEISLEPRSQPTPMHPDCEVCKSVCWLLQSCITYAQCKQHFQRTSQGFVFEVLREICTRIRPKLLSFSRNSTAFLNAIELMRIQDSPPYLLNIQPLLPRKPEHVSELTFAELQIINLLIVYINCDYCAGGYNASIAGFVLTNFIHIFRLIMIRLQPSLRGSSPIDQLFALPGTWNKPPVVMEMLRALATAISQCLIEIDMDEIVKRAREDNVDVGSAAARQFLYERKLVQAMENLLAMNMPEVFNRSKKLSQKLIHWNDCPQNSRNCLCNIPSQLMGSDCSKK</sequence>
<proteinExistence type="predicted"/>
<evidence type="ECO:0000313" key="3">
    <source>
        <dbReference type="WBParaSite" id="TASK_0000068201-mRNA-1"/>
    </source>
</evidence>
<organism evidence="3">
    <name type="scientific">Taenia asiatica</name>
    <name type="common">Asian tapeworm</name>
    <dbReference type="NCBI Taxonomy" id="60517"/>
    <lineage>
        <taxon>Eukaryota</taxon>
        <taxon>Metazoa</taxon>
        <taxon>Spiralia</taxon>
        <taxon>Lophotrochozoa</taxon>
        <taxon>Platyhelminthes</taxon>
        <taxon>Cestoda</taxon>
        <taxon>Eucestoda</taxon>
        <taxon>Cyclophyllidea</taxon>
        <taxon>Taeniidae</taxon>
        <taxon>Taenia</taxon>
    </lineage>
</organism>
<gene>
    <name evidence="1" type="ORF">TASK_LOCUS683</name>
</gene>